<proteinExistence type="predicted"/>
<dbReference type="OrthoDB" id="2260578at2759"/>
<dbReference type="EMBL" id="ML213591">
    <property type="protein sequence ID" value="TFK43623.1"/>
    <property type="molecule type" value="Genomic_DNA"/>
</dbReference>
<dbReference type="CDD" id="cd00067">
    <property type="entry name" value="GAL4"/>
    <property type="match status" value="1"/>
</dbReference>
<keyword evidence="4" id="KW-1185">Reference proteome</keyword>
<reference evidence="3 4" key="1">
    <citation type="journal article" date="2019" name="Nat. Ecol. Evol.">
        <title>Megaphylogeny resolves global patterns of mushroom evolution.</title>
        <authorList>
            <person name="Varga T."/>
            <person name="Krizsan K."/>
            <person name="Foldi C."/>
            <person name="Dima B."/>
            <person name="Sanchez-Garcia M."/>
            <person name="Sanchez-Ramirez S."/>
            <person name="Szollosi G.J."/>
            <person name="Szarkandi J.G."/>
            <person name="Papp V."/>
            <person name="Albert L."/>
            <person name="Andreopoulos W."/>
            <person name="Angelini C."/>
            <person name="Antonin V."/>
            <person name="Barry K.W."/>
            <person name="Bougher N.L."/>
            <person name="Buchanan P."/>
            <person name="Buyck B."/>
            <person name="Bense V."/>
            <person name="Catcheside P."/>
            <person name="Chovatia M."/>
            <person name="Cooper J."/>
            <person name="Damon W."/>
            <person name="Desjardin D."/>
            <person name="Finy P."/>
            <person name="Geml J."/>
            <person name="Haridas S."/>
            <person name="Hughes K."/>
            <person name="Justo A."/>
            <person name="Karasinski D."/>
            <person name="Kautmanova I."/>
            <person name="Kiss B."/>
            <person name="Kocsube S."/>
            <person name="Kotiranta H."/>
            <person name="LaButti K.M."/>
            <person name="Lechner B.E."/>
            <person name="Liimatainen K."/>
            <person name="Lipzen A."/>
            <person name="Lukacs Z."/>
            <person name="Mihaltcheva S."/>
            <person name="Morgado L.N."/>
            <person name="Niskanen T."/>
            <person name="Noordeloos M.E."/>
            <person name="Ohm R.A."/>
            <person name="Ortiz-Santana B."/>
            <person name="Ovrebo C."/>
            <person name="Racz N."/>
            <person name="Riley R."/>
            <person name="Savchenko A."/>
            <person name="Shiryaev A."/>
            <person name="Soop K."/>
            <person name="Spirin V."/>
            <person name="Szebenyi C."/>
            <person name="Tomsovsky M."/>
            <person name="Tulloss R.E."/>
            <person name="Uehling J."/>
            <person name="Grigoriev I.V."/>
            <person name="Vagvolgyi C."/>
            <person name="Papp T."/>
            <person name="Martin F.M."/>
            <person name="Miettinen O."/>
            <person name="Hibbett D.S."/>
            <person name="Nagy L.G."/>
        </authorList>
    </citation>
    <scope>NUCLEOTIDE SEQUENCE [LARGE SCALE GENOMIC DNA]</scope>
    <source>
        <strain evidence="3 4">CBS 166.37</strain>
    </source>
</reference>
<evidence type="ECO:0000259" key="2">
    <source>
        <dbReference type="PROSITE" id="PS50048"/>
    </source>
</evidence>
<name>A0A5C3MG64_9AGAR</name>
<dbReference type="SMART" id="SM00066">
    <property type="entry name" value="GAL4"/>
    <property type="match status" value="1"/>
</dbReference>
<evidence type="ECO:0000313" key="4">
    <source>
        <dbReference type="Proteomes" id="UP000308652"/>
    </source>
</evidence>
<dbReference type="PROSITE" id="PS00463">
    <property type="entry name" value="ZN2_CY6_FUNGAL_1"/>
    <property type="match status" value="1"/>
</dbReference>
<dbReference type="GO" id="GO:0000981">
    <property type="term" value="F:DNA-binding transcription factor activity, RNA polymerase II-specific"/>
    <property type="evidence" value="ECO:0007669"/>
    <property type="project" value="InterPro"/>
</dbReference>
<gene>
    <name evidence="3" type="ORF">BDQ12DRAFT_188196</name>
</gene>
<dbReference type="AlphaFoldDB" id="A0A5C3MG64"/>
<accession>A0A5C3MG64</accession>
<protein>
    <recommendedName>
        <fullName evidence="2">Zn(2)-C6 fungal-type domain-containing protein</fullName>
    </recommendedName>
</protein>
<evidence type="ECO:0000313" key="3">
    <source>
        <dbReference type="EMBL" id="TFK43623.1"/>
    </source>
</evidence>
<feature type="region of interest" description="Disordered" evidence="1">
    <location>
        <begin position="67"/>
        <end position="97"/>
    </location>
</feature>
<dbReference type="InterPro" id="IPR036864">
    <property type="entry name" value="Zn2-C6_fun-type_DNA-bd_sf"/>
</dbReference>
<dbReference type="Pfam" id="PF00172">
    <property type="entry name" value="Zn_clus"/>
    <property type="match status" value="1"/>
</dbReference>
<dbReference type="SUPFAM" id="SSF57701">
    <property type="entry name" value="Zn2/Cys6 DNA-binding domain"/>
    <property type="match status" value="1"/>
</dbReference>
<dbReference type="Proteomes" id="UP000308652">
    <property type="component" value="Unassembled WGS sequence"/>
</dbReference>
<sequence length="252" mass="27734">MHSAATSNSQSSRVQDAKLSKRTPIACVKCRHRKIRCIPVPPSNRCQTCIDRNFECIYLTVADEQTGQMNSRASSVSDYENASGGSTSPSTAYAGAIPQGAHSSPLMTNEISLVYSHPPPLHPSYQILPTDTSPFGRATPVNPYYHPQSEYPPHTSLYALSSSQPGPVAWYNPTHVNPTVHSESGTRYSGGNTGQSFYSNVPLTDFRADSHHGHPISSLPHYPEDRREGDSVQWPGSCHNGYNSDARRHWRQ</sequence>
<dbReference type="GO" id="GO:0008270">
    <property type="term" value="F:zinc ion binding"/>
    <property type="evidence" value="ECO:0007669"/>
    <property type="project" value="InterPro"/>
</dbReference>
<dbReference type="Gene3D" id="4.10.240.10">
    <property type="entry name" value="Zn(2)-C6 fungal-type DNA-binding domain"/>
    <property type="match status" value="1"/>
</dbReference>
<evidence type="ECO:0000256" key="1">
    <source>
        <dbReference type="SAM" id="MobiDB-lite"/>
    </source>
</evidence>
<feature type="region of interest" description="Disordered" evidence="1">
    <location>
        <begin position="208"/>
        <end position="252"/>
    </location>
</feature>
<organism evidence="3 4">
    <name type="scientific">Crucibulum laeve</name>
    <dbReference type="NCBI Taxonomy" id="68775"/>
    <lineage>
        <taxon>Eukaryota</taxon>
        <taxon>Fungi</taxon>
        <taxon>Dikarya</taxon>
        <taxon>Basidiomycota</taxon>
        <taxon>Agaricomycotina</taxon>
        <taxon>Agaricomycetes</taxon>
        <taxon>Agaricomycetidae</taxon>
        <taxon>Agaricales</taxon>
        <taxon>Agaricineae</taxon>
        <taxon>Nidulariaceae</taxon>
        <taxon>Crucibulum</taxon>
    </lineage>
</organism>
<dbReference type="PANTHER" id="PTHR47783">
    <property type="entry name" value="ZN(II)2CYS6 TRANSCRIPTION FACTOR (EUROFUNG)-RELATED"/>
    <property type="match status" value="1"/>
</dbReference>
<dbReference type="PROSITE" id="PS50048">
    <property type="entry name" value="ZN2_CY6_FUNGAL_2"/>
    <property type="match status" value="1"/>
</dbReference>
<feature type="compositionally biased region" description="Polar residues" evidence="1">
    <location>
        <begin position="67"/>
        <end position="91"/>
    </location>
</feature>
<dbReference type="PANTHER" id="PTHR47783:SF1">
    <property type="entry name" value="ZN(II)2CYS6 TRANSCRIPTION FACTOR (EUROFUNG)"/>
    <property type="match status" value="1"/>
</dbReference>
<feature type="domain" description="Zn(2)-C6 fungal-type" evidence="2">
    <location>
        <begin position="26"/>
        <end position="58"/>
    </location>
</feature>
<dbReference type="InterPro" id="IPR001138">
    <property type="entry name" value="Zn2Cys6_DnaBD"/>
</dbReference>